<dbReference type="GO" id="GO:0008270">
    <property type="term" value="F:zinc ion binding"/>
    <property type="evidence" value="ECO:0007669"/>
    <property type="project" value="UniProtKB-KW"/>
</dbReference>
<evidence type="ECO:0000313" key="11">
    <source>
        <dbReference type="EMBL" id="TCD60567.1"/>
    </source>
</evidence>
<evidence type="ECO:0000259" key="10">
    <source>
        <dbReference type="PROSITE" id="PS51194"/>
    </source>
</evidence>
<dbReference type="GO" id="GO:0005694">
    <property type="term" value="C:chromosome"/>
    <property type="evidence" value="ECO:0007669"/>
    <property type="project" value="TreeGrafter"/>
</dbReference>
<proteinExistence type="inferred from homology"/>
<dbReference type="SMART" id="SM00490">
    <property type="entry name" value="HELICc"/>
    <property type="match status" value="1"/>
</dbReference>
<dbReference type="SMART" id="SM00487">
    <property type="entry name" value="DEXDc"/>
    <property type="match status" value="1"/>
</dbReference>
<dbReference type="InterPro" id="IPR027417">
    <property type="entry name" value="P-loop_NTPase"/>
</dbReference>
<evidence type="ECO:0000259" key="9">
    <source>
        <dbReference type="PROSITE" id="PS51192"/>
    </source>
</evidence>
<dbReference type="OrthoDB" id="10261556at2759"/>
<evidence type="ECO:0000259" key="8">
    <source>
        <dbReference type="PROSITE" id="PS50157"/>
    </source>
</evidence>
<dbReference type="GO" id="GO:0005524">
    <property type="term" value="F:ATP binding"/>
    <property type="evidence" value="ECO:0007669"/>
    <property type="project" value="UniProtKB-KW"/>
</dbReference>
<dbReference type="PROSITE" id="PS51194">
    <property type="entry name" value="HELICASE_CTER"/>
    <property type="match status" value="1"/>
</dbReference>
<dbReference type="PROSITE" id="PS51192">
    <property type="entry name" value="HELICASE_ATP_BIND_1"/>
    <property type="match status" value="1"/>
</dbReference>
<name>A0A4V2MV02_9APHY</name>
<dbReference type="GO" id="GO:0003676">
    <property type="term" value="F:nucleic acid binding"/>
    <property type="evidence" value="ECO:0007669"/>
    <property type="project" value="InterPro"/>
</dbReference>
<dbReference type="GO" id="GO:0009378">
    <property type="term" value="F:four-way junction helicase activity"/>
    <property type="evidence" value="ECO:0007669"/>
    <property type="project" value="TreeGrafter"/>
</dbReference>
<keyword evidence="6" id="KW-0863">Zinc-finger</keyword>
<dbReference type="InterPro" id="IPR014001">
    <property type="entry name" value="Helicase_ATP-bd"/>
</dbReference>
<evidence type="ECO:0000256" key="4">
    <source>
        <dbReference type="ARBA" id="ARBA00034617"/>
    </source>
</evidence>
<feature type="region of interest" description="Disordered" evidence="7">
    <location>
        <begin position="1"/>
        <end position="27"/>
    </location>
</feature>
<dbReference type="Proteomes" id="UP000292702">
    <property type="component" value="Unassembled WGS sequence"/>
</dbReference>
<reference evidence="11 12" key="1">
    <citation type="submission" date="2018-11" db="EMBL/GenBank/DDBJ databases">
        <title>Genome assembly of Steccherinum ochraceum LE-BIN_3174, the white-rot fungus of the Steccherinaceae family (The Residual Polyporoid clade, Polyporales, Basidiomycota).</title>
        <authorList>
            <person name="Fedorova T.V."/>
            <person name="Glazunova O.A."/>
            <person name="Landesman E.O."/>
            <person name="Moiseenko K.V."/>
            <person name="Psurtseva N.V."/>
            <person name="Savinova O.S."/>
            <person name="Shakhova N.V."/>
            <person name="Tyazhelova T.V."/>
            <person name="Vasina D.V."/>
        </authorList>
    </citation>
    <scope>NUCLEOTIDE SEQUENCE [LARGE SCALE GENOMIC DNA]</scope>
    <source>
        <strain evidence="11 12">LE-BIN_3174</strain>
    </source>
</reference>
<feature type="domain" description="Helicase ATP-binding" evidence="9">
    <location>
        <begin position="1062"/>
        <end position="1222"/>
    </location>
</feature>
<dbReference type="GO" id="GO:0005737">
    <property type="term" value="C:cytoplasm"/>
    <property type="evidence" value="ECO:0007669"/>
    <property type="project" value="TreeGrafter"/>
</dbReference>
<dbReference type="InterPro" id="IPR011545">
    <property type="entry name" value="DEAD/DEAH_box_helicase_dom"/>
</dbReference>
<feature type="region of interest" description="Disordered" evidence="7">
    <location>
        <begin position="141"/>
        <end position="219"/>
    </location>
</feature>
<dbReference type="STRING" id="92696.A0A4V2MV02"/>
<keyword evidence="3" id="KW-0067">ATP-binding</keyword>
<dbReference type="PANTHER" id="PTHR13710:SF154">
    <property type="entry name" value="RECQ HELICASE, PUTATIVE (AFU_ORTHOLOGUE AFUA_6G14720)-RELATED"/>
    <property type="match status" value="1"/>
</dbReference>
<comment type="caution">
    <text evidence="11">The sequence shown here is derived from an EMBL/GenBank/DDBJ whole genome shotgun (WGS) entry which is preliminary data.</text>
</comment>
<protein>
    <recommendedName>
        <fullName evidence="5">DNA 3'-5' helicase</fullName>
        <ecNumber evidence="5">5.6.2.4</ecNumber>
    </recommendedName>
</protein>
<dbReference type="Pfam" id="PF00271">
    <property type="entry name" value="Helicase_C"/>
    <property type="match status" value="1"/>
</dbReference>
<keyword evidence="6" id="KW-0862">Zinc</keyword>
<sequence>MGCSFPSQVRDHRNNTELQAGESPKQRMARLQRRRPNDGPDAQRITNKAKLFYWEKRDYPEGYRLRMKANRNDHAQVWEDRILSVAIRIGQRRYNSFREEWDILAQGQVVTLKRNPKSGWFECPRCQIDVTRNTQRAKDHLLSKCPKRPNATPPCDTPATFQPQPPPPAPQHAELDLPPVPGPTNDASVPDPDPFSHPPVSQTPPAAIRPVQPPAPEPLPRLDISTLAVRPGASTVTSFDGVDLLKYGITVDKTLRMAVCFECHSVIFPSTKISKHEYGLRADPVFPVGRMLPVYGLPLIVDPLFFCETCFSGYSTAGALRTHRHQLSHPGRSPVVAYGQIVQTTGKRHVSLDIDLVDGTLILPDGTPAFSPAHPDADLSFKRSIAPIRAAFDLPVTQPDDDATLNFLFRNDGWVSHIAGHSPAELEDARRGHLKQPVARHPGYALELLGPLIKDHAVEFIGGAQRHIHENVSFGMTGFSGQAYVDSETTRHFNALNPASVERYGGTLYKLVFLCVRFYVTEADAWTSSFRLPLVPQTDYAETQLNGRFFSPVCSFVVLQCIRADGSQLKAGNITQIIAHLMYATRASVLLQAVLAHTANPAVSILDHVEPLDRFIRDRQQTPFSFMFNAVKYLRLLQDSESNPSDFKWSSADHDELDYHGNRVTLAAIRETITTQVEAYVRFVKQVLFFGEDTPLGMTWDSPVSDLVDDTTTTKTKFSFVDDPRNGLALHKDNPKLIWNTKALLTWLQGYEDSQLILAVLIILSASAGPSARATEFARYLLRERLGCRRNVSTTLKNVSLDSTVDKTSARRRVQHHFAEYAVEQIFPPGHAAVESYLYNLWPSVYGPLGHMDSDKLSAALADATERCTKQRFGMRLWRSLTTVIFSQFADPDLSTIQAETYYDRANMHSTSTADQYYGGNTGLAPGSSATSALGFARVSATWHKIYIMDLGQDEPILPLRPSPTPSENTVSVDGLDLQQLPFVTRDDFATSRKALLSDLKRTIEVTVTEAMWSPLPPTTDPGALLPVSDIVPHPSRLAQLRNFLQDPNGSFTHPLQAVLLEHVLDGRQNLLAVLPTSFGKTATIMLLSKCYAPTQTIVVVLPLLALHADFRDRAVQLGVACDKFNSHEEFDRHANVVTVAVEALDDPKFYSYLESLAATGHLYCVFFDEVHTLLTDVHYRNVFSRTKQLTLPGVQLIGLTATLPPHLVRPLSETIHSPFKLLRTPTVRPEHEFSKQGFTSTEQTLEALLASVRAAIPNYKAGEGGLIFCNTRKIAQLVAEHLGVLPFHAGTDREGLAAFLADKQRVLPCTSVLGAGFDRERIRHVWFYESSEDPVDFLQKAGRGGRDHLRSIIAVFYTDPSRFHQPQSALDLGSDVMRRWVTDDSQCLRRALSEFLDGQPIT</sequence>
<dbReference type="InterPro" id="IPR001650">
    <property type="entry name" value="Helicase_C-like"/>
</dbReference>
<evidence type="ECO:0000256" key="5">
    <source>
        <dbReference type="ARBA" id="ARBA00034808"/>
    </source>
</evidence>
<comment type="catalytic activity">
    <reaction evidence="4">
        <text>Couples ATP hydrolysis with the unwinding of duplex DNA by translocating in the 3'-5' direction.</text>
        <dbReference type="EC" id="5.6.2.4"/>
    </reaction>
</comment>
<dbReference type="Pfam" id="PF00270">
    <property type="entry name" value="DEAD"/>
    <property type="match status" value="1"/>
</dbReference>
<keyword evidence="6" id="KW-0479">Metal-binding</keyword>
<dbReference type="SUPFAM" id="SSF52540">
    <property type="entry name" value="P-loop containing nucleoside triphosphate hydrolases"/>
    <property type="match status" value="1"/>
</dbReference>
<gene>
    <name evidence="11" type="ORF">EIP91_009851</name>
</gene>
<evidence type="ECO:0000313" key="12">
    <source>
        <dbReference type="Proteomes" id="UP000292702"/>
    </source>
</evidence>
<dbReference type="GO" id="GO:0043138">
    <property type="term" value="F:3'-5' DNA helicase activity"/>
    <property type="evidence" value="ECO:0007669"/>
    <property type="project" value="UniProtKB-EC"/>
</dbReference>
<evidence type="ECO:0000256" key="6">
    <source>
        <dbReference type="PROSITE-ProRule" id="PRU00042"/>
    </source>
</evidence>
<dbReference type="GO" id="GO:0000724">
    <property type="term" value="P:double-strand break repair via homologous recombination"/>
    <property type="evidence" value="ECO:0007669"/>
    <property type="project" value="TreeGrafter"/>
</dbReference>
<keyword evidence="12" id="KW-1185">Reference proteome</keyword>
<dbReference type="PROSITE" id="PS00028">
    <property type="entry name" value="ZINC_FINGER_C2H2_1"/>
    <property type="match status" value="1"/>
</dbReference>
<dbReference type="PROSITE" id="PS50157">
    <property type="entry name" value="ZINC_FINGER_C2H2_2"/>
    <property type="match status" value="1"/>
</dbReference>
<comment type="similarity">
    <text evidence="1">Belongs to the helicase family. RecQ subfamily.</text>
</comment>
<feature type="domain" description="Helicase C-terminal" evidence="10">
    <location>
        <begin position="1245"/>
        <end position="1386"/>
    </location>
</feature>
<dbReference type="PANTHER" id="PTHR13710">
    <property type="entry name" value="DNA HELICASE RECQ FAMILY MEMBER"/>
    <property type="match status" value="1"/>
</dbReference>
<accession>A0A4V2MV02</accession>
<dbReference type="EMBL" id="RWJN01000575">
    <property type="protein sequence ID" value="TCD60567.1"/>
    <property type="molecule type" value="Genomic_DNA"/>
</dbReference>
<evidence type="ECO:0000256" key="2">
    <source>
        <dbReference type="ARBA" id="ARBA00022741"/>
    </source>
</evidence>
<dbReference type="Gene3D" id="3.40.50.300">
    <property type="entry name" value="P-loop containing nucleotide triphosphate hydrolases"/>
    <property type="match status" value="2"/>
</dbReference>
<evidence type="ECO:0000256" key="3">
    <source>
        <dbReference type="ARBA" id="ARBA00022840"/>
    </source>
</evidence>
<dbReference type="EC" id="5.6.2.4" evidence="5"/>
<feature type="domain" description="C2H2-type" evidence="8">
    <location>
        <begin position="305"/>
        <end position="334"/>
    </location>
</feature>
<keyword evidence="2" id="KW-0547">Nucleotide-binding</keyword>
<feature type="non-terminal residue" evidence="11">
    <location>
        <position position="1403"/>
    </location>
</feature>
<organism evidence="11 12">
    <name type="scientific">Steccherinum ochraceum</name>
    <dbReference type="NCBI Taxonomy" id="92696"/>
    <lineage>
        <taxon>Eukaryota</taxon>
        <taxon>Fungi</taxon>
        <taxon>Dikarya</taxon>
        <taxon>Basidiomycota</taxon>
        <taxon>Agaricomycotina</taxon>
        <taxon>Agaricomycetes</taxon>
        <taxon>Polyporales</taxon>
        <taxon>Steccherinaceae</taxon>
        <taxon>Steccherinum</taxon>
    </lineage>
</organism>
<dbReference type="InterPro" id="IPR013087">
    <property type="entry name" value="Znf_C2H2_type"/>
</dbReference>
<evidence type="ECO:0000256" key="7">
    <source>
        <dbReference type="SAM" id="MobiDB-lite"/>
    </source>
</evidence>
<evidence type="ECO:0000256" key="1">
    <source>
        <dbReference type="ARBA" id="ARBA00005446"/>
    </source>
</evidence>